<reference evidence="3" key="1">
    <citation type="submission" date="2023-03" db="EMBL/GenBank/DDBJ databases">
        <title>Mating type loci evolution in Malassezia.</title>
        <authorList>
            <person name="Coelho M.A."/>
        </authorList>
    </citation>
    <scope>NUCLEOTIDE SEQUENCE</scope>
    <source>
        <strain evidence="3">CBS 9431</strain>
    </source>
</reference>
<sequence>MLLDGAPVAVLPWKHVLVVTAHPDDECMFFGPTLQALLAHNVSLSALCLSQGNADGLGVRRQAELVASYGVLGVPRENVTCLDDALLQDGMTTVWDADYILTFDAHGVSGHPNHMAVHFGARRVQSVAKIPRLDVLSLDTRSVASKYTGIAAAMWDRLWPQRGLQTLAHPIEYGRSLAAMREHASQLVWFRYMHVNAVSIDHS</sequence>
<protein>
    <recommendedName>
        <fullName evidence="2">N-acetylglucosaminylphosphatidylinositol deacetylase</fullName>
        <ecNumber evidence="2">3.5.1.89</ecNumber>
    </recommendedName>
</protein>
<dbReference type="EC" id="3.5.1.89" evidence="2"/>
<comment type="similarity">
    <text evidence="1">Belongs to the PIGL family.</text>
</comment>
<dbReference type="Gene3D" id="3.40.50.10320">
    <property type="entry name" value="LmbE-like"/>
    <property type="match status" value="1"/>
</dbReference>
<keyword evidence="3" id="KW-0378">Hydrolase</keyword>
<evidence type="ECO:0000256" key="2">
    <source>
        <dbReference type="ARBA" id="ARBA00012176"/>
    </source>
</evidence>
<gene>
    <name evidence="3" type="primary">GPI12</name>
    <name evidence="3" type="ORF">MJAP1_002109</name>
</gene>
<dbReference type="InterPro" id="IPR024078">
    <property type="entry name" value="LmbE-like_dom_sf"/>
</dbReference>
<dbReference type="EMBL" id="CP119960">
    <property type="protein sequence ID" value="WFD39137.1"/>
    <property type="molecule type" value="Genomic_DNA"/>
</dbReference>
<dbReference type="PANTHER" id="PTHR12993:SF11">
    <property type="entry name" value="N-ACETYLGLUCOSAMINYL-PHOSPHATIDYLINOSITOL DE-N-ACETYLASE"/>
    <property type="match status" value="1"/>
</dbReference>
<dbReference type="GO" id="GO:0000225">
    <property type="term" value="F:N-acetylglucosaminylphosphatidylinositol deacetylase activity"/>
    <property type="evidence" value="ECO:0007669"/>
    <property type="project" value="UniProtKB-EC"/>
</dbReference>
<dbReference type="GeneID" id="85225758"/>
<accession>A0AAF0F253</accession>
<dbReference type="InterPro" id="IPR003737">
    <property type="entry name" value="GlcNAc_PI_deacetylase-related"/>
</dbReference>
<dbReference type="AlphaFoldDB" id="A0AAF0F253"/>
<dbReference type="SUPFAM" id="SSF102588">
    <property type="entry name" value="LmbE-like"/>
    <property type="match status" value="1"/>
</dbReference>
<dbReference type="RefSeq" id="XP_060122034.1">
    <property type="nucleotide sequence ID" value="XM_060266051.1"/>
</dbReference>
<name>A0AAF0F253_9BASI</name>
<dbReference type="GO" id="GO:0005783">
    <property type="term" value="C:endoplasmic reticulum"/>
    <property type="evidence" value="ECO:0007669"/>
    <property type="project" value="TreeGrafter"/>
</dbReference>
<evidence type="ECO:0000313" key="4">
    <source>
        <dbReference type="Proteomes" id="UP001217754"/>
    </source>
</evidence>
<keyword evidence="4" id="KW-1185">Reference proteome</keyword>
<dbReference type="Proteomes" id="UP001217754">
    <property type="component" value="Chromosome 3"/>
</dbReference>
<proteinExistence type="inferred from homology"/>
<dbReference type="Pfam" id="PF02585">
    <property type="entry name" value="PIG-L"/>
    <property type="match status" value="1"/>
</dbReference>
<evidence type="ECO:0000313" key="3">
    <source>
        <dbReference type="EMBL" id="WFD39137.1"/>
    </source>
</evidence>
<evidence type="ECO:0000256" key="1">
    <source>
        <dbReference type="ARBA" id="ARBA00006066"/>
    </source>
</evidence>
<organism evidence="3 4">
    <name type="scientific">Malassezia japonica</name>
    <dbReference type="NCBI Taxonomy" id="223818"/>
    <lineage>
        <taxon>Eukaryota</taxon>
        <taxon>Fungi</taxon>
        <taxon>Dikarya</taxon>
        <taxon>Basidiomycota</taxon>
        <taxon>Ustilaginomycotina</taxon>
        <taxon>Malasseziomycetes</taxon>
        <taxon>Malasseziales</taxon>
        <taxon>Malasseziaceae</taxon>
        <taxon>Malassezia</taxon>
    </lineage>
</organism>
<dbReference type="PANTHER" id="PTHR12993">
    <property type="entry name" value="N-ACETYLGLUCOSAMINYL-PHOSPHATIDYLINOSITOL DE-N-ACETYLASE-RELATED"/>
    <property type="match status" value="1"/>
</dbReference>